<dbReference type="EMBL" id="FOFY01000002">
    <property type="protein sequence ID" value="SEQ23701.1"/>
    <property type="molecule type" value="Genomic_DNA"/>
</dbReference>
<reference evidence="2 3" key="1">
    <citation type="submission" date="2016-10" db="EMBL/GenBank/DDBJ databases">
        <authorList>
            <person name="Varghese N."/>
            <person name="Submissions S."/>
        </authorList>
    </citation>
    <scope>NUCLEOTIDE SEQUENCE [LARGE SCALE GENOMIC DNA]</scope>
    <source>
        <strain evidence="3">DSM 19823 / KCTC 23066 / CCTCC M 208030 / D25</strain>
    </source>
</reference>
<evidence type="ECO:0000313" key="2">
    <source>
        <dbReference type="EMBL" id="SEQ23701.1"/>
    </source>
</evidence>
<comment type="caution">
    <text evidence="2">The sequence shown here is derived from an EMBL/GenBank/DDBJ whole genome shotgun (WGS) entry which is preliminary data.</text>
</comment>
<evidence type="ECO:0000256" key="1">
    <source>
        <dbReference type="SAM" id="SignalP"/>
    </source>
</evidence>
<dbReference type="AlphaFoldDB" id="A0AAJ5BCY1"/>
<proteinExistence type="predicted"/>
<gene>
    <name evidence="2" type="ORF">SAMN04488089_102138</name>
</gene>
<dbReference type="KEGG" id="mpw:MPR_1641"/>
<sequence length="165" mass="19607">MKFYYLLPLLILLTSCSSTKALNGKYRSHKAELGFFITELNFKNENDFMFKFYGDLEHTELTGTYKIVDKNVYLKFNKEKGQIESESDSLTTVEILTGNYHNYDLKNESNIDYHLKYKIRENKLFSYRIDNGKLVTKSKYYTNTKKFLLFGSKWKSKKSYLKKIN</sequence>
<dbReference type="RefSeq" id="WP_041891307.1">
    <property type="nucleotide sequence ID" value="NZ_CP010817.1"/>
</dbReference>
<evidence type="ECO:0008006" key="4">
    <source>
        <dbReference type="Google" id="ProtNLM"/>
    </source>
</evidence>
<keyword evidence="3" id="KW-1185">Reference proteome</keyword>
<organism evidence="2 3">
    <name type="scientific">Myroides profundi</name>
    <dbReference type="NCBI Taxonomy" id="480520"/>
    <lineage>
        <taxon>Bacteria</taxon>
        <taxon>Pseudomonadati</taxon>
        <taxon>Bacteroidota</taxon>
        <taxon>Flavobacteriia</taxon>
        <taxon>Flavobacteriales</taxon>
        <taxon>Flavobacteriaceae</taxon>
        <taxon>Myroides</taxon>
    </lineage>
</organism>
<dbReference type="Proteomes" id="UP000183496">
    <property type="component" value="Unassembled WGS sequence"/>
</dbReference>
<evidence type="ECO:0000313" key="3">
    <source>
        <dbReference type="Proteomes" id="UP000183496"/>
    </source>
</evidence>
<dbReference type="PROSITE" id="PS51257">
    <property type="entry name" value="PROKAR_LIPOPROTEIN"/>
    <property type="match status" value="1"/>
</dbReference>
<feature type="signal peptide" evidence="1">
    <location>
        <begin position="1"/>
        <end position="20"/>
    </location>
</feature>
<accession>A0AAJ5BCY1</accession>
<keyword evidence="1" id="KW-0732">Signal</keyword>
<protein>
    <recommendedName>
        <fullName evidence="4">Lipoprotein</fullName>
    </recommendedName>
</protein>
<feature type="chain" id="PRO_5042494987" description="Lipoprotein" evidence="1">
    <location>
        <begin position="21"/>
        <end position="165"/>
    </location>
</feature>
<name>A0AAJ5BCY1_MYRPR</name>